<dbReference type="InterPro" id="IPR015255">
    <property type="entry name" value="Vitellinogen_open_b-sht"/>
</dbReference>
<dbReference type="PANTHER" id="PTHR13769">
    <property type="entry name" value="APOLIPOPROTEIN B"/>
    <property type="match status" value="1"/>
</dbReference>
<dbReference type="GO" id="GO:0008203">
    <property type="term" value="P:cholesterol metabolic process"/>
    <property type="evidence" value="ECO:0007669"/>
    <property type="project" value="UniProtKB-KW"/>
</dbReference>
<keyword evidence="6" id="KW-0162">Chylomicron</keyword>
<keyword evidence="15" id="KW-1207">Sterol metabolism</keyword>
<evidence type="ECO:0000256" key="15">
    <source>
        <dbReference type="ARBA" id="ARBA00023166"/>
    </source>
</evidence>
<dbReference type="PANTHER" id="PTHR13769:SF1">
    <property type="entry name" value="APOLIPOPROTEIN B-100"/>
    <property type="match status" value="1"/>
</dbReference>
<dbReference type="GO" id="GO:0030301">
    <property type="term" value="P:cholesterol transport"/>
    <property type="evidence" value="ECO:0007669"/>
    <property type="project" value="TreeGrafter"/>
</dbReference>
<dbReference type="FunFam" id="2.30.230.10:FF:000003">
    <property type="entry name" value="Apolipoprotein B"/>
    <property type="match status" value="1"/>
</dbReference>
<dbReference type="InterPro" id="IPR015817">
    <property type="entry name" value="Vitellinogen_open_b-sht_sub1"/>
</dbReference>
<dbReference type="InterPro" id="IPR009454">
    <property type="entry name" value="Lipid_transpt_open_b-sht"/>
</dbReference>
<dbReference type="InterPro" id="IPR011030">
    <property type="entry name" value="Lipovitellin_superhlx_dom"/>
</dbReference>
<evidence type="ECO:0000256" key="21">
    <source>
        <dbReference type="SAM" id="SignalP"/>
    </source>
</evidence>
<dbReference type="Pfam" id="PF09172">
    <property type="entry name" value="Vit_open_b-sht"/>
    <property type="match status" value="1"/>
</dbReference>
<dbReference type="GO" id="GO:0034362">
    <property type="term" value="C:low-density lipoprotein particle"/>
    <property type="evidence" value="ECO:0007669"/>
    <property type="project" value="UniProtKB-KW"/>
</dbReference>
<name>A0A974CXJ1_XENLA</name>
<keyword evidence="5" id="KW-0963">Cytoplasm</keyword>
<evidence type="ECO:0000256" key="2">
    <source>
        <dbReference type="ARBA" id="ARBA00004502"/>
    </source>
</evidence>
<keyword evidence="19" id="KW-1015">Disulfide bond</keyword>
<evidence type="ECO:0000256" key="1">
    <source>
        <dbReference type="ARBA" id="ARBA00004496"/>
    </source>
</evidence>
<dbReference type="PROSITE" id="PS51211">
    <property type="entry name" value="VITELLOGENIN"/>
    <property type="match status" value="1"/>
</dbReference>
<protein>
    <recommendedName>
        <fullName evidence="22">Vitellogenin domain-containing protein</fullName>
    </recommendedName>
</protein>
<evidence type="ECO:0000256" key="6">
    <source>
        <dbReference type="ARBA" id="ARBA00022513"/>
    </source>
</evidence>
<dbReference type="GO" id="GO:0042953">
    <property type="term" value="P:lipoprotein transport"/>
    <property type="evidence" value="ECO:0007669"/>
    <property type="project" value="TreeGrafter"/>
</dbReference>
<keyword evidence="4" id="KW-0813">Transport</keyword>
<dbReference type="Pfam" id="PF06448">
    <property type="entry name" value="DUF1081"/>
    <property type="match status" value="1"/>
</dbReference>
<dbReference type="GO" id="GO:0050750">
    <property type="term" value="F:low-density lipoprotein particle receptor binding"/>
    <property type="evidence" value="ECO:0007669"/>
    <property type="project" value="TreeGrafter"/>
</dbReference>
<keyword evidence="9" id="KW-0358">Heparin-binding</keyword>
<keyword evidence="13" id="KW-0445">Lipid transport</keyword>
<dbReference type="SMART" id="SM01169">
    <property type="entry name" value="DUF1943"/>
    <property type="match status" value="1"/>
</dbReference>
<dbReference type="Proteomes" id="UP000694892">
    <property type="component" value="Chromosome 5L"/>
</dbReference>
<comment type="caution">
    <text evidence="19">Lacks conserved residue(s) required for the propagation of feature annotation.</text>
</comment>
<reference evidence="24" key="1">
    <citation type="journal article" date="2016" name="Nature">
        <title>Genome evolution in the allotetraploid frog Xenopus laevis.</title>
        <authorList>
            <person name="Session A.M."/>
            <person name="Uno Y."/>
            <person name="Kwon T."/>
            <person name="Chapman J.A."/>
            <person name="Toyoda A."/>
            <person name="Takahashi S."/>
            <person name="Fukui A."/>
            <person name="Hikosaka A."/>
            <person name="Suzuki A."/>
            <person name="Kondo M."/>
            <person name="van Heeringen S.J."/>
            <person name="Quigley I."/>
            <person name="Heinz S."/>
            <person name="Ogino H."/>
            <person name="Ochi H."/>
            <person name="Hellsten U."/>
            <person name="Lyons J.B."/>
            <person name="Simakov O."/>
            <person name="Putnam N."/>
            <person name="Stites J."/>
            <person name="Kuroki Y."/>
            <person name="Tanaka T."/>
            <person name="Michiue T."/>
            <person name="Watanabe M."/>
            <person name="Bogdanovic O."/>
            <person name="Lister R."/>
            <person name="Georgiou G."/>
            <person name="Paranjpe S.S."/>
            <person name="van Kruijsbergen I."/>
            <person name="Shu S."/>
            <person name="Carlson J."/>
            <person name="Kinoshita T."/>
            <person name="Ohta Y."/>
            <person name="Mawaribuchi S."/>
            <person name="Jenkins J."/>
            <person name="Grimwood J."/>
            <person name="Schmutz J."/>
            <person name="Mitros T."/>
            <person name="Mozaffari S.V."/>
            <person name="Suzuki Y."/>
            <person name="Haramoto Y."/>
            <person name="Yamamoto T.S."/>
            <person name="Takagi C."/>
            <person name="Heald R."/>
            <person name="Miller K."/>
            <person name="Haudenschild C."/>
            <person name="Kitzman J."/>
            <person name="Nakayama T."/>
            <person name="Izutsu Y."/>
            <person name="Robert J."/>
            <person name="Fortriede J."/>
            <person name="Burns K."/>
            <person name="Lotay V."/>
            <person name="Karimi K."/>
            <person name="Yasuoka Y."/>
            <person name="Dichmann D.S."/>
            <person name="Flajnik M.F."/>
            <person name="Houston D.W."/>
            <person name="Shendure J."/>
            <person name="DuPasquier L."/>
            <person name="Vize P.D."/>
            <person name="Zorn A.M."/>
            <person name="Ito M."/>
            <person name="Marcotte E.M."/>
            <person name="Wallingford J.B."/>
            <person name="Ito Y."/>
            <person name="Asashima M."/>
            <person name="Ueno N."/>
            <person name="Matsuda Y."/>
            <person name="Veenstra G.J."/>
            <person name="Fujiyama A."/>
            <person name="Harland R.M."/>
            <person name="Taira M."/>
            <person name="Rokhsar D.S."/>
        </authorList>
    </citation>
    <scope>NUCLEOTIDE SEQUENCE [LARGE SCALE GENOMIC DNA]</scope>
    <source>
        <strain evidence="24">J</strain>
    </source>
</reference>
<organism evidence="23 24">
    <name type="scientific">Xenopus laevis</name>
    <name type="common">African clawed frog</name>
    <dbReference type="NCBI Taxonomy" id="8355"/>
    <lineage>
        <taxon>Eukaryota</taxon>
        <taxon>Metazoa</taxon>
        <taxon>Chordata</taxon>
        <taxon>Craniata</taxon>
        <taxon>Vertebrata</taxon>
        <taxon>Euteleostomi</taxon>
        <taxon>Amphibia</taxon>
        <taxon>Batrachia</taxon>
        <taxon>Anura</taxon>
        <taxon>Pipoidea</taxon>
        <taxon>Pipidae</taxon>
        <taxon>Xenopodinae</taxon>
        <taxon>Xenopus</taxon>
        <taxon>Xenopus</taxon>
    </lineage>
</organism>
<dbReference type="SMART" id="SM00638">
    <property type="entry name" value="LPD_N"/>
    <property type="match status" value="1"/>
</dbReference>
<comment type="subcellular location">
    <subcellularLocation>
        <location evidence="1">Cytoplasm</location>
    </subcellularLocation>
    <subcellularLocation>
        <location evidence="2">Lipid droplet</location>
    </subcellularLocation>
    <subcellularLocation>
        <location evidence="3">Secreted</location>
    </subcellularLocation>
</comment>
<dbReference type="GO" id="GO:0034359">
    <property type="term" value="C:mature chylomicron"/>
    <property type="evidence" value="ECO:0007669"/>
    <property type="project" value="TreeGrafter"/>
</dbReference>
<feature type="coiled-coil region" evidence="20">
    <location>
        <begin position="2114"/>
        <end position="2141"/>
    </location>
</feature>
<keyword evidence="18" id="KW-0850">VLDL</keyword>
<evidence type="ECO:0000256" key="11">
    <source>
        <dbReference type="ARBA" id="ARBA00022710"/>
    </source>
</evidence>
<evidence type="ECO:0000256" key="14">
    <source>
        <dbReference type="ARBA" id="ARBA00023098"/>
    </source>
</evidence>
<evidence type="ECO:0000256" key="7">
    <source>
        <dbReference type="ARBA" id="ARBA00022525"/>
    </source>
</evidence>
<dbReference type="Pfam" id="PF01347">
    <property type="entry name" value="Vitellogenin_N"/>
    <property type="match status" value="1"/>
</dbReference>
<evidence type="ECO:0000256" key="9">
    <source>
        <dbReference type="ARBA" id="ARBA00022674"/>
    </source>
</evidence>
<proteinExistence type="predicted"/>
<evidence type="ECO:0000256" key="19">
    <source>
        <dbReference type="PROSITE-ProRule" id="PRU00557"/>
    </source>
</evidence>
<evidence type="ECO:0000256" key="17">
    <source>
        <dbReference type="ARBA" id="ARBA00023221"/>
    </source>
</evidence>
<dbReference type="Gene3D" id="1.25.10.20">
    <property type="entry name" value="Vitellinogen, superhelical"/>
    <property type="match status" value="1"/>
</dbReference>
<evidence type="ECO:0000256" key="20">
    <source>
        <dbReference type="SAM" id="Coils"/>
    </source>
</evidence>
<dbReference type="SUPFAM" id="SSF48431">
    <property type="entry name" value="Lipovitellin-phosvitin complex, superhelical domain"/>
    <property type="match status" value="1"/>
</dbReference>
<evidence type="ECO:0000256" key="12">
    <source>
        <dbReference type="ARBA" id="ARBA00022729"/>
    </source>
</evidence>
<dbReference type="SUPFAM" id="SSF56968">
    <property type="entry name" value="Lipovitellin-phosvitin complex, beta-sheet shell regions"/>
    <property type="match status" value="2"/>
</dbReference>
<keyword evidence="7" id="KW-0964">Secreted</keyword>
<gene>
    <name evidence="23" type="ORF">XELAEV_18028109mg</name>
</gene>
<feature type="chain" id="PRO_5037422779" description="Vitellogenin domain-containing protein" evidence="21">
    <location>
        <begin position="18"/>
        <end position="4627"/>
    </location>
</feature>
<feature type="domain" description="Vitellogenin" evidence="22">
    <location>
        <begin position="36"/>
        <end position="660"/>
    </location>
</feature>
<dbReference type="GO" id="GO:0008201">
    <property type="term" value="F:heparin binding"/>
    <property type="evidence" value="ECO:0007669"/>
    <property type="project" value="UniProtKB-KW"/>
</dbReference>
<keyword evidence="12 21" id="KW-0732">Signal</keyword>
<feature type="disulfide bond" evidence="19">
    <location>
        <begin position="173"/>
        <end position="199"/>
    </location>
</feature>
<dbReference type="GO" id="GO:0120020">
    <property type="term" value="F:cholesterol transfer activity"/>
    <property type="evidence" value="ECO:0007669"/>
    <property type="project" value="TreeGrafter"/>
</dbReference>
<evidence type="ECO:0000256" key="13">
    <source>
        <dbReference type="ARBA" id="ARBA00023055"/>
    </source>
</evidence>
<keyword evidence="14" id="KW-0443">Lipid metabolism</keyword>
<evidence type="ECO:0000256" key="5">
    <source>
        <dbReference type="ARBA" id="ARBA00022490"/>
    </source>
</evidence>
<evidence type="ECO:0000256" key="3">
    <source>
        <dbReference type="ARBA" id="ARBA00004613"/>
    </source>
</evidence>
<sequence length="4627" mass="520595">MGNEKLLLLLLLASAFAQEDGSDSQDSTCSKAALKFKPLRKYVYNYEAATTSGVSGTADSQSGSKFSCKIELEVPQPCNFILRVKQCTLREVYGVSSEGKALLKKSKNSDDFSNAMTKYEVKVAVQDGKNVVLYPDQDETLTVLNMKRGILSALLGPDETQETDYVDTVYGKCTSEIKVTSRKGNTPTDVTVERNLKTCDKFTPIRDYVSPLAILKGLNTPLSTLISSSQVCQYSMDSKRRHITEASCVETHIFLPFSHKNQYGMNSKVTQTLKLEEVTKTNSRDFDPDPSVARGLAMDATKTPSKNEEAALEHLQELQKLSTTEQNQQRANRFYKLVTALRGLNNDSLGPLVPRLMQLSSPIALQALTQCGTPECFGGILQVLRSGDISPVISDTVTYGLGLLPSPCTKRVRELLNMAQYQSSRASFYALSHAVSKFYEEKQMVTDELRDVADFMVSLIGNECTGNEDKTFQTLKAIGIMGNALEATNPEIKPSLLKCVRGQASSPDIQKAAIQAFRKMTITDDVRGVLVQVFQDSNAPVQKRLAAYLMLMKNPSPSDLRKVVKVLLKEDNQQVKNFVSSHMRNILQMDAPETEEIKVKLQEALKSTQPLNVDTDFTKVSQNYHVSRDVHIPGLDNIVGADMVTSIIFDSESYMPKEAMLEATLNVFGKSMDMFEIGVEGKGFEPTLDALFGKGGFFPDCTLKALYWVDGKLPDKLTEILYKWYGIPRQNGQNQDLTKAVLYNVEKLMKEVRSSDVPEGKLYLEILGKELGYLQLNDFKTLGAMLLKTIHTTQELPAQIIKAISKGAETDLFLHYIFMDNEFDLPTGSGLQLQVSLSGIITPGTRAGMKFGAKNMKAELSMKPAVAVEFVTQMGIQIPEFSRHAVLMNTNIYHESGIEARFSVKEGQFRFAVPAPKTPTKLFSINNKLNLVFASKTEVMTSIIENREAQSSCKPLFTGLNYCTNVEYSNASSMDGAPYFPLTGETRFELEIQPTGEVEEYSVTANYNLNREDGDMVDTFILSAQAEGSRPCDAKLVMKYNRNKVILTSDVLIPNSDVNFGASMKLNDESTELKKSYAVIFDVHNQQVPEVTLTGKISYDGKRDAQIVGMLSIPRLNVQVSSEASVQDLVQSVRIQLQSSAQICSLSGSQSVTLTYDNEKIELEWSTETNTNVKKIISQIPDIKFSDVYNYPEMMKNYANEALDFKVAQTDMTMRHIASQSLVAANNWLKKTSKDIPFANTLHNKLTALKELDFPELGFPTLPEKLFLNSNGRIRCIFGKDSITFNIPLPYGGKSTEQLIASRSMRSPPVDMPSIGLKFPSKEYRIPSFTIPESYQLNVPLIGALDVSSNIKSNYYNWSASYSVGENTRDFPSYNANYEMKADSIWDILSYKINGAGHFSYNQDKLMLMSYTGSVIHNLLEANIDLKETYNSQNNPTFKGTYMYDVQSILGFEGSLTSSSEAISNNNIVTSDYNVNGQFKLASLLATSDYTLRLIINTDNLQVNTESNCNIDLSFIKLTNKMSGLILRERVTITSTTDVQDGALTNTMTLDIRNRQLTYKSDTNGNYYNLIGLNKFEVTLSRQMAAMRSEYQADYKRNRYYTLLSGSLNSQGLELNADVSLNSQVNRAAHKATLKISQEGLSTSATTNVNFSPLTVENDLNAAIGLTGGMMKMTANGRYQEHYAKLTADGKAALTELSFGSVYQATVLGVGSKNVLSFKINKEGLKFSNNMMGSYDQMKLENSNDLTITGSLAHFNSKFENTLNKDRSYKHEFDLQLQPYTMTAMLNNEFLFDALQLSNQEQMELAIFSIKVNGNMRGAFNKDNVKHSYAFSFSDLTTNLKTDTVANIQGTAHSHTVNMEIAGLSASFSSSTNSETKSMRFTNMIRSVVAPFTLTIDSHTNADGRLSIFGDHSGELYSKFILKAEPLSFNLVHDYRGSTSHALDAGSRHTTLLDYKINVLVTPSEQTSSWKLKSQLNQNTHAQDFSIYNNPEKMGIELSGQTLADLSMLDRQIQMPLGKFNPIDALSLRDSVSTPQEFSISGFVKYDKNKDVHVIDLPFIENIGSLFEKVRSILLTSLQALQNSLKGINIDQYVKKYKMTLNKIPEQMNDYISNLDLESRINELKEKLISLTKDIKLSSEEFYKAIGSTLQSARENLKSYLLGIQKYIQENYDLEQLTKAIETLLQQFIDKFKSLEKQYNIREKVINIVKDLQNQVEKININELRESLAAWIQNVDDLYQIQATLQKVLQKIQSLIQSIDIDQMAIKVRKYLQSIDFSEYRQRLMSALPVNEINTATEYIQNYIIILLMEYDVTEKFNAVVDKLQDVVSEYDIDKKVQTLLENFIQLLNQQKVKETIKKLTDMLTNIDIKMYYRKLIAFIQDSVKQVKEYDFRKLVDDLNEFLNVCVKKLKSFNYEKFVDDANNWIQEVRQTLNENIKALELPQKAQALKQYMNDVSMMATEYVQQVRDTRLSAVIQWYQDVMSSAMLNDLRTRILENLEDIRDTINSMNIQQEIRIYLQQLSQIYHRIVTYVTDEWKDMSEKIQIFAKEHSIEEWAERFRLFIEEGFLVPEMNLGLMTIPPFEVSLRALRDATLNTPSITILFTDLQIPSVEINLKKLKDIEIPSRFVTPEFTILNSIKVPSYVIDLHELKLRIVKIIDQVLYSDFQWPSPETYLKDLKMSDMGFPSIAFPEINMPSMQIPEIKIPKLNLNNFQFADIQIPEFQLPQIPHSVSVPTFGKLSSSFIVKSPFMTLSTAAEMKNATISENNPEFIASLTASSTSMIEALAFNLMADARISAPMLEQLILKETVVASSKYFKLDHNSEATFAGSYIQTKVETGASLKTEKNEASLHNDILFKLQGGITSECNTKYSHKINIPEFDISSQLELQNEVESFLEAGRILLMSSGKGNWKWASPFLSDEGTHQANLKFNVMGSLVELSGSNKITDKYLKLDQTLKYDSALLSYVNVEITSKAESPYVGNSIISVRGSGQVSDMTLGLTATHNAELSGRATGTIQNALTFAARPFDINLSTTNNGNLKVGFPLKLTGKIEFLNNYNFILSSNVQQMSWQVNGRFNQYKVSHTISVGNNEESIEAMVAMNGEANLDFLTIPISIPEMQVPYISVNTPEVRDFSLWEQAGLKKLLTTTKQNVDLNVKLQYKKNMDVHSIQLPLDSLYDSINANMKILSKKFEKGRDSTLKMLMDSYNEAKAKFNKYKVANSVGKAPRTLRIPGYTIPLLNIEVSPFSAELPAFGYVVPKEVSTPSFSLPVMGFSIPKYTVVLPSLELPVLQVPNTLRKLALPKLKLPSGPYTISIPAMGNLTYDFSFKSNVISLTTSAGLYNQSDISARISVASTSIIDALQFTIDGTTGLTRKRGLKLATALAVKTAFIDGKHESSMSLGKRNIEASVLTNAKISLPILQLTLKQELNGNTKTKPTVSSKIILNYDLNDSLNRNNARGTIDHTLTIESLTSYFSMETKTYGDIVGTLLAHQGFSGKFTNEANTYLNSNGLRSSMKFVGSSKADSVGTLDVAESLAVEASTSRIYAVWEHNGENYLRVTPLFTTKGTQNCKATFELALWSLLANLQVKVDQPTSMFENVALNQEILLSANTEKQEFGLNGHGILHTIILAHNVKLSNDKTDARFQIDGSLQGHADILNYIVLPVYDKSIWEVLKFDVTTSDDKKQYLNVSTSVIYTKNKEGFFFPIPINKVADGFIIKFPAVTLKPPQWMKNLPNTMRDMELPEIPNVLEIPSFKVPFTNLNVPATNMDLSNIKIREMMSTLPFDISLPSLPQVTFPKVDITTKYITVEEYKIPFFEVTIPQYQITLARYTLPKSFYNVDFNSMVNKIADIDLPTIEIPEQNIEIPPIKMNLPAGIFIPAFGALAGTVQLFSPVYNLTWTTKMTNDSNSFVASLDASSSSTLRFLEYDLDASASTAPENGLILEGTFAHSDLSMNWKEDIYFNGLRIPRHNINIDIKSPTFTDVQIRCQQENNKMTSTVSSPSAGTLGLVLEKESTTLKGKLFSRSLLTPGKDTLIMKGEVTLKNPERIQYKINWREEAAMDVLNGLKERLPKISNSIHDCVNKYHKEHFGMEMSEASLKMKEDLQDKITSTYRSTANEITKIENQLRSTARGATDKYMDIMNSAQKWYQDPKDMSLFLNDGAVKDKAIELIHAYQNKMKDLIDATIKFVKNTRFQLPGQTRRYTGEELFNLGMKKVASTIDQFFTALQKMYDACIQYVNRTQLKIPGTEVTIKGKEITDACKSFITNLERMTKKALQDIQSVSLESALNQLKTFIQVITQKTVDIIRALQTKNTEDVRLQFQQMYNDAIKSDYARELNNLVEEMKKVMSQLQNYAQIGHEDISEKLKQLQVYAKALREEYLDPTIVGWSVKYYEVEEKVIQLLQAIIDSLKDLSSKYGINTSEITEQTKELVKKYYQHASDLLTNADGKGKQLIMRFSRDLEDKVTKWSATARKLSEDSNKVLNVKLQDAYSLVVNSYEKLIAEASRLIDTVIQNYNSFIEYIAQLLQSIQDSATEEMKTYISTRKGELKVDVPHPFDWKSFDEIPHLRKDIISKQAEIARSMVLDGIDKGSKKWEELQQSIETQLQEGKLTAEQIIENIRNWKKN</sequence>
<evidence type="ECO:0000256" key="8">
    <source>
        <dbReference type="ARBA" id="ARBA00022548"/>
    </source>
</evidence>
<dbReference type="InterPro" id="IPR022176">
    <property type="entry name" value="ApoB100_C"/>
</dbReference>
<evidence type="ECO:0000256" key="10">
    <source>
        <dbReference type="ARBA" id="ARBA00022677"/>
    </source>
</evidence>
<dbReference type="EMBL" id="CM004474">
    <property type="protein sequence ID" value="OCT81292.1"/>
    <property type="molecule type" value="Genomic_DNA"/>
</dbReference>
<dbReference type="Gene3D" id="2.30.230.10">
    <property type="entry name" value="Lipovitellin, beta-sheet shell regions, chain A"/>
    <property type="match status" value="1"/>
</dbReference>
<dbReference type="GO" id="GO:0042632">
    <property type="term" value="P:cholesterol homeostasis"/>
    <property type="evidence" value="ECO:0007669"/>
    <property type="project" value="TreeGrafter"/>
</dbReference>
<dbReference type="GO" id="GO:0005811">
    <property type="term" value="C:lipid droplet"/>
    <property type="evidence" value="ECO:0007669"/>
    <property type="project" value="UniProtKB-SubCell"/>
</dbReference>
<keyword evidence="20" id="KW-0175">Coiled coil</keyword>
<evidence type="ECO:0000313" key="23">
    <source>
        <dbReference type="EMBL" id="OCT81292.1"/>
    </source>
</evidence>
<accession>A0A974CXJ1</accession>
<dbReference type="GO" id="GO:0034361">
    <property type="term" value="C:very-low-density lipoprotein particle"/>
    <property type="evidence" value="ECO:0007669"/>
    <property type="project" value="UniProtKB-KW"/>
</dbReference>
<keyword evidence="8" id="KW-0153">Cholesterol metabolism</keyword>
<keyword evidence="16" id="KW-0325">Glycoprotein</keyword>
<dbReference type="InterPro" id="IPR015816">
    <property type="entry name" value="Vitellinogen_b-sht_N"/>
</dbReference>
<feature type="signal peptide" evidence="21">
    <location>
        <begin position="1"/>
        <end position="17"/>
    </location>
</feature>
<feature type="coiled-coil region" evidence="20">
    <location>
        <begin position="4331"/>
        <end position="4380"/>
    </location>
</feature>
<evidence type="ECO:0000256" key="16">
    <source>
        <dbReference type="ARBA" id="ARBA00023180"/>
    </source>
</evidence>
<keyword evidence="11" id="KW-0427">LDL</keyword>
<dbReference type="Pfam" id="PF12491">
    <property type="entry name" value="ApoB100_C"/>
    <property type="match status" value="1"/>
</dbReference>
<dbReference type="GO" id="GO:0006642">
    <property type="term" value="P:triglyceride mobilization"/>
    <property type="evidence" value="ECO:0007669"/>
    <property type="project" value="TreeGrafter"/>
</dbReference>
<evidence type="ECO:0000259" key="22">
    <source>
        <dbReference type="PROSITE" id="PS51211"/>
    </source>
</evidence>
<dbReference type="InterPro" id="IPR001747">
    <property type="entry name" value="Vitellogenin_N"/>
</dbReference>
<evidence type="ECO:0000313" key="24">
    <source>
        <dbReference type="Proteomes" id="UP000694892"/>
    </source>
</evidence>
<dbReference type="OMA" id="FTCAYEN"/>
<evidence type="ECO:0000256" key="4">
    <source>
        <dbReference type="ARBA" id="ARBA00022448"/>
    </source>
</evidence>
<dbReference type="GO" id="GO:0005737">
    <property type="term" value="C:cytoplasm"/>
    <property type="evidence" value="ECO:0007669"/>
    <property type="project" value="UniProtKB-SubCell"/>
</dbReference>
<dbReference type="Gene3D" id="2.20.50.20">
    <property type="entry name" value="Lipovitellin. Chain A, domain 3"/>
    <property type="match status" value="1"/>
</dbReference>
<dbReference type="InterPro" id="IPR015819">
    <property type="entry name" value="Lipid_transp_b-sht_shell"/>
</dbReference>
<dbReference type="Gene3D" id="2.20.80.10">
    <property type="entry name" value="Lipovitellin-phosvitin complex, chain A, domain 4"/>
    <property type="match status" value="1"/>
</dbReference>
<keyword evidence="10" id="KW-0551">Lipid droplet</keyword>
<keyword evidence="17" id="KW-0753">Steroid metabolism</keyword>
<evidence type="ECO:0000256" key="18">
    <source>
        <dbReference type="ARBA" id="ARBA00023313"/>
    </source>
</evidence>
<dbReference type="InterPro" id="IPR052418">
    <property type="entry name" value="Apolipoprotein_B"/>
</dbReference>